<feature type="domain" description="ENPP1-3/EXOG-like endonuclease/phosphodiesterase" evidence="1">
    <location>
        <begin position="1"/>
        <end position="122"/>
    </location>
</feature>
<dbReference type="InterPro" id="IPR044929">
    <property type="entry name" value="DNA/RNA_non-sp_Endonuclease_sf"/>
</dbReference>
<dbReference type="Gene3D" id="3.40.570.10">
    <property type="entry name" value="Extracellular Endonuclease, subunit A"/>
    <property type="match status" value="1"/>
</dbReference>
<dbReference type="SMART" id="SM00477">
    <property type="entry name" value="NUC"/>
    <property type="match status" value="1"/>
</dbReference>
<dbReference type="InterPro" id="IPR020821">
    <property type="entry name" value="ENPP1-3/EXOG-like_nuc-like"/>
</dbReference>
<evidence type="ECO:0000313" key="2">
    <source>
        <dbReference type="EMBL" id="CAG2160641.1"/>
    </source>
</evidence>
<dbReference type="InterPro" id="IPR044925">
    <property type="entry name" value="His-Me_finger_sf"/>
</dbReference>
<dbReference type="EMBL" id="CAJPVI010000087">
    <property type="protein sequence ID" value="CAG2160641.1"/>
    <property type="molecule type" value="Genomic_DNA"/>
</dbReference>
<comment type="caution">
    <text evidence="2">The sequence shown here is derived from an EMBL/GenBank/DDBJ whole genome shotgun (WGS) entry which is preliminary data.</text>
</comment>
<evidence type="ECO:0000313" key="3">
    <source>
        <dbReference type="Proteomes" id="UP000672657"/>
    </source>
</evidence>
<evidence type="ECO:0000259" key="1">
    <source>
        <dbReference type="SMART" id="SM00477"/>
    </source>
</evidence>
<keyword evidence="3" id="KW-1185">Reference proteome</keyword>
<accession>A0ABM8TVD6</accession>
<reference evidence="2 3" key="1">
    <citation type="submission" date="2021-03" db="EMBL/GenBank/DDBJ databases">
        <authorList>
            <person name="Peeters C."/>
        </authorList>
    </citation>
    <scope>NUCLEOTIDE SEQUENCE [LARGE SCALE GENOMIC DNA]</scope>
    <source>
        <strain evidence="2 3">LMG 26411</strain>
    </source>
</reference>
<dbReference type="PANTHER" id="PTHR13966">
    <property type="entry name" value="ENDONUCLEASE RELATED"/>
    <property type="match status" value="1"/>
</dbReference>
<dbReference type="SUPFAM" id="SSF54060">
    <property type="entry name" value="His-Me finger endonucleases"/>
    <property type="match status" value="1"/>
</dbReference>
<dbReference type="Proteomes" id="UP000672657">
    <property type="component" value="Unassembled WGS sequence"/>
</dbReference>
<dbReference type="InterPro" id="IPR040255">
    <property type="entry name" value="Non-specific_endonuclease"/>
</dbReference>
<protein>
    <recommendedName>
        <fullName evidence="1">ENPP1-3/EXOG-like endonuclease/phosphodiesterase domain-containing protein</fullName>
    </recommendedName>
</protein>
<sequence>MPSATAMAQSFSLANMVPQAPQNNRKSWAGIEKATRKYVQRARGNVYVITGPVFGSAAPTTIGQDQVWVPQYLFKLVYDSTTHRAWAHWIENSDSARAGQPITYRELVKRTGVEFLPGVPLAEWHSAF</sequence>
<organism evidence="2 3">
    <name type="scientific">Cupriavidus numazuensis</name>
    <dbReference type="NCBI Taxonomy" id="221992"/>
    <lineage>
        <taxon>Bacteria</taxon>
        <taxon>Pseudomonadati</taxon>
        <taxon>Pseudomonadota</taxon>
        <taxon>Betaproteobacteria</taxon>
        <taxon>Burkholderiales</taxon>
        <taxon>Burkholderiaceae</taxon>
        <taxon>Cupriavidus</taxon>
    </lineage>
</organism>
<proteinExistence type="predicted"/>
<dbReference type="PANTHER" id="PTHR13966:SF5">
    <property type="entry name" value="ENDONUCLEASE G, MITOCHONDRIAL"/>
    <property type="match status" value="1"/>
</dbReference>
<dbReference type="Pfam" id="PF01223">
    <property type="entry name" value="Endonuclease_NS"/>
    <property type="match status" value="1"/>
</dbReference>
<dbReference type="InterPro" id="IPR001604">
    <property type="entry name" value="Endo_G_ENPP1-like_dom"/>
</dbReference>
<name>A0ABM8TVD6_9BURK</name>
<gene>
    <name evidence="2" type="ORF">LMG26411_07639</name>
</gene>